<dbReference type="Gene3D" id="1.10.760.10">
    <property type="entry name" value="Cytochrome c-like domain"/>
    <property type="match status" value="1"/>
</dbReference>
<dbReference type="PROSITE" id="PS51007">
    <property type="entry name" value="CYTC"/>
    <property type="match status" value="1"/>
</dbReference>
<dbReference type="InterPro" id="IPR036909">
    <property type="entry name" value="Cyt_c-like_dom_sf"/>
</dbReference>
<dbReference type="RefSeq" id="WP_243794770.1">
    <property type="nucleotide sequence ID" value="NZ_CP094669.1"/>
</dbReference>
<dbReference type="Proteomes" id="UP000831113">
    <property type="component" value="Chromosome"/>
</dbReference>
<evidence type="ECO:0000313" key="7">
    <source>
        <dbReference type="EMBL" id="UOG73030.1"/>
    </source>
</evidence>
<keyword evidence="5" id="KW-0732">Signal</keyword>
<evidence type="ECO:0000256" key="2">
    <source>
        <dbReference type="ARBA" id="ARBA00022723"/>
    </source>
</evidence>
<keyword evidence="8" id="KW-1185">Reference proteome</keyword>
<proteinExistence type="predicted"/>
<evidence type="ECO:0000256" key="3">
    <source>
        <dbReference type="ARBA" id="ARBA00023004"/>
    </source>
</evidence>
<sequence length="145" mass="15735">MSWLLSSLRVAAVAAVGLLLATSTTGCFSQKQNEGAQLYQTHCSSCHGEQGQGLRRLIPPVAASDYVANHRSELPCLIRNGMKGPVVVNGILYNQVMPGHPKDLTDAEITNLLNFVQQSWGNKNEVYTIREVSELLGPCNGSIIR</sequence>
<feature type="chain" id="PRO_5045621593" evidence="5">
    <location>
        <begin position="22"/>
        <end position="145"/>
    </location>
</feature>
<keyword evidence="2 4" id="KW-0479">Metal-binding</keyword>
<keyword evidence="1 4" id="KW-0349">Heme</keyword>
<gene>
    <name evidence="7" type="ORF">MTX78_12935</name>
</gene>
<name>A0ABY4CS22_9BACT</name>
<evidence type="ECO:0000313" key="8">
    <source>
        <dbReference type="Proteomes" id="UP000831113"/>
    </source>
</evidence>
<dbReference type="InterPro" id="IPR051459">
    <property type="entry name" value="Cytochrome_c-type_DH"/>
</dbReference>
<evidence type="ECO:0000256" key="4">
    <source>
        <dbReference type="PROSITE-ProRule" id="PRU00433"/>
    </source>
</evidence>
<feature type="domain" description="Cytochrome c" evidence="6">
    <location>
        <begin position="30"/>
        <end position="120"/>
    </location>
</feature>
<protein>
    <submittedName>
        <fullName evidence="7">Cytochrome c</fullName>
    </submittedName>
</protein>
<feature type="signal peptide" evidence="5">
    <location>
        <begin position="1"/>
        <end position="21"/>
    </location>
</feature>
<dbReference type="PANTHER" id="PTHR35008">
    <property type="entry name" value="BLL4482 PROTEIN-RELATED"/>
    <property type="match status" value="1"/>
</dbReference>
<accession>A0ABY4CS22</accession>
<keyword evidence="3 4" id="KW-0408">Iron</keyword>
<evidence type="ECO:0000256" key="1">
    <source>
        <dbReference type="ARBA" id="ARBA00022617"/>
    </source>
</evidence>
<dbReference type="Pfam" id="PF00034">
    <property type="entry name" value="Cytochrom_C"/>
    <property type="match status" value="1"/>
</dbReference>
<dbReference type="InterPro" id="IPR009056">
    <property type="entry name" value="Cyt_c-like_dom"/>
</dbReference>
<reference evidence="7 8" key="1">
    <citation type="submission" date="2022-03" db="EMBL/GenBank/DDBJ databases">
        <title>Hymenobactersp. isolated from the air.</title>
        <authorList>
            <person name="Won M."/>
            <person name="Kwon S.-W."/>
        </authorList>
    </citation>
    <scope>NUCLEOTIDE SEQUENCE [LARGE SCALE GENOMIC DNA]</scope>
    <source>
        <strain evidence="7 8">KACC 21982</strain>
    </source>
</reference>
<dbReference type="EMBL" id="CP094669">
    <property type="protein sequence ID" value="UOG73030.1"/>
    <property type="molecule type" value="Genomic_DNA"/>
</dbReference>
<evidence type="ECO:0000259" key="6">
    <source>
        <dbReference type="PROSITE" id="PS51007"/>
    </source>
</evidence>
<dbReference type="PANTHER" id="PTHR35008:SF4">
    <property type="entry name" value="BLL4482 PROTEIN"/>
    <property type="match status" value="1"/>
</dbReference>
<evidence type="ECO:0000256" key="5">
    <source>
        <dbReference type="SAM" id="SignalP"/>
    </source>
</evidence>
<dbReference type="SUPFAM" id="SSF46626">
    <property type="entry name" value="Cytochrome c"/>
    <property type="match status" value="1"/>
</dbReference>
<organism evidence="7 8">
    <name type="scientific">Hymenobacter tibetensis</name>
    <dbReference type="NCBI Taxonomy" id="497967"/>
    <lineage>
        <taxon>Bacteria</taxon>
        <taxon>Pseudomonadati</taxon>
        <taxon>Bacteroidota</taxon>
        <taxon>Cytophagia</taxon>
        <taxon>Cytophagales</taxon>
        <taxon>Hymenobacteraceae</taxon>
        <taxon>Hymenobacter</taxon>
    </lineage>
</organism>